<dbReference type="AlphaFoldDB" id="A0A4Q9KBG0"/>
<dbReference type="InterPro" id="IPR001958">
    <property type="entry name" value="Tet-R_TetA/multi-R_MdtG-like"/>
</dbReference>
<feature type="transmembrane region" description="Helical" evidence="5">
    <location>
        <begin position="163"/>
        <end position="184"/>
    </location>
</feature>
<keyword evidence="8" id="KW-1185">Reference proteome</keyword>
<feature type="transmembrane region" description="Helical" evidence="5">
    <location>
        <begin position="136"/>
        <end position="157"/>
    </location>
</feature>
<feature type="transmembrane region" description="Helical" evidence="5">
    <location>
        <begin position="98"/>
        <end position="124"/>
    </location>
</feature>
<dbReference type="CDD" id="cd17321">
    <property type="entry name" value="MFS_MMR_MDR_like"/>
    <property type="match status" value="1"/>
</dbReference>
<dbReference type="SUPFAM" id="SSF103473">
    <property type="entry name" value="MFS general substrate transporter"/>
    <property type="match status" value="1"/>
</dbReference>
<dbReference type="GO" id="GO:0022857">
    <property type="term" value="F:transmembrane transporter activity"/>
    <property type="evidence" value="ECO:0007669"/>
    <property type="project" value="InterPro"/>
</dbReference>
<organism evidence="7 8">
    <name type="scientific">Propioniciclava sinopodophylli</name>
    <dbReference type="NCBI Taxonomy" id="1837344"/>
    <lineage>
        <taxon>Bacteria</taxon>
        <taxon>Bacillati</taxon>
        <taxon>Actinomycetota</taxon>
        <taxon>Actinomycetes</taxon>
        <taxon>Propionibacteriales</taxon>
        <taxon>Propionibacteriaceae</taxon>
        <taxon>Propioniciclava</taxon>
    </lineage>
</organism>
<evidence type="ECO:0000256" key="4">
    <source>
        <dbReference type="ARBA" id="ARBA00023136"/>
    </source>
</evidence>
<gene>
    <name evidence="7" type="ORF">ET989_13155</name>
</gene>
<evidence type="ECO:0000259" key="6">
    <source>
        <dbReference type="PROSITE" id="PS50850"/>
    </source>
</evidence>
<protein>
    <submittedName>
        <fullName evidence="7">MFS transporter</fullName>
    </submittedName>
</protein>
<dbReference type="Proteomes" id="UP000292373">
    <property type="component" value="Unassembled WGS sequence"/>
</dbReference>
<evidence type="ECO:0000256" key="1">
    <source>
        <dbReference type="ARBA" id="ARBA00004651"/>
    </source>
</evidence>
<accession>A0A4Q9KBG0</accession>
<dbReference type="Gene3D" id="1.20.1250.20">
    <property type="entry name" value="MFS general substrate transporter like domains"/>
    <property type="match status" value="1"/>
</dbReference>
<dbReference type="GO" id="GO:0005886">
    <property type="term" value="C:plasma membrane"/>
    <property type="evidence" value="ECO:0007669"/>
    <property type="project" value="UniProtKB-SubCell"/>
</dbReference>
<evidence type="ECO:0000256" key="5">
    <source>
        <dbReference type="SAM" id="Phobius"/>
    </source>
</evidence>
<feature type="domain" description="Major facilitator superfamily (MFS) profile" evidence="6">
    <location>
        <begin position="9"/>
        <end position="428"/>
    </location>
</feature>
<comment type="caution">
    <text evidence="7">The sequence shown here is derived from an EMBL/GenBank/DDBJ whole genome shotgun (WGS) entry which is preliminary data.</text>
</comment>
<feature type="transmembrane region" description="Helical" evidence="5">
    <location>
        <begin position="271"/>
        <end position="293"/>
    </location>
</feature>
<feature type="transmembrane region" description="Helical" evidence="5">
    <location>
        <begin position="372"/>
        <end position="395"/>
    </location>
</feature>
<feature type="transmembrane region" description="Helical" evidence="5">
    <location>
        <begin position="12"/>
        <end position="33"/>
    </location>
</feature>
<keyword evidence="4 5" id="KW-0472">Membrane</keyword>
<evidence type="ECO:0000256" key="3">
    <source>
        <dbReference type="ARBA" id="ARBA00022989"/>
    </source>
</evidence>
<dbReference type="RefSeq" id="WP_131169735.1">
    <property type="nucleotide sequence ID" value="NZ_SDMQ01000016.1"/>
</dbReference>
<sequence length="430" mass="44555">MDDKQRNQVLGVLFVGVLMRALDIAIIGSAMPASQAEFRLTPRQLPWLFSIYVLMQMISTPLWAKLSDFFGRRAIYVLDVAIFAVGSIVVAASHGSGLWLLLLAGRAIQGFGAGGIFPVASAVIGDTFPADKRGRALGLIGAVFGIAFLIGPILGGLLLGFGWYWLFLINIPLALVVIALSWKLLPKIPVATSGGFDWAGMVTLAVALGAFTYGLNEFDPANAAASLARPAENPVFPVHLFANKQLAVAFGITLGAGIGEASTVFLPLLAVLSYGVSASVGSYLLPLVLAMAVGSPVAGRLLDRLGSRVVILAGLVIMAAGLIGISRPGPLWFFIVCSALIGLGLSALLGAPIRYITLNETTAVDRSAAQGMVTTFTSIGQLVAAALVGAVAASFGETAQVYDLSFLGIGLVTVPGLGRRPAPAPSSPGW</sequence>
<dbReference type="InterPro" id="IPR011701">
    <property type="entry name" value="MFS"/>
</dbReference>
<keyword evidence="2 5" id="KW-0812">Transmembrane</keyword>
<dbReference type="PROSITE" id="PS50850">
    <property type="entry name" value="MFS"/>
    <property type="match status" value="1"/>
</dbReference>
<feature type="transmembrane region" description="Helical" evidence="5">
    <location>
        <begin position="75"/>
        <end position="92"/>
    </location>
</feature>
<evidence type="ECO:0000256" key="2">
    <source>
        <dbReference type="ARBA" id="ARBA00022692"/>
    </source>
</evidence>
<feature type="transmembrane region" description="Helical" evidence="5">
    <location>
        <begin position="45"/>
        <end position="63"/>
    </location>
</feature>
<dbReference type="InterPro" id="IPR020846">
    <property type="entry name" value="MFS_dom"/>
</dbReference>
<dbReference type="EMBL" id="SDMQ01000016">
    <property type="protein sequence ID" value="TBT82903.1"/>
    <property type="molecule type" value="Genomic_DNA"/>
</dbReference>
<dbReference type="OrthoDB" id="7375466at2"/>
<feature type="transmembrane region" description="Helical" evidence="5">
    <location>
        <begin position="331"/>
        <end position="351"/>
    </location>
</feature>
<proteinExistence type="predicted"/>
<dbReference type="PANTHER" id="PTHR23501:SF190">
    <property type="entry name" value="MAJOR FACILITATOR SUPERFAMILY MFS_1"/>
    <property type="match status" value="1"/>
</dbReference>
<keyword evidence="3 5" id="KW-1133">Transmembrane helix</keyword>
<feature type="transmembrane region" description="Helical" evidence="5">
    <location>
        <begin position="305"/>
        <end position="325"/>
    </location>
</feature>
<feature type="transmembrane region" description="Helical" evidence="5">
    <location>
        <begin position="196"/>
        <end position="215"/>
    </location>
</feature>
<dbReference type="PANTHER" id="PTHR23501">
    <property type="entry name" value="MAJOR FACILITATOR SUPERFAMILY"/>
    <property type="match status" value="1"/>
</dbReference>
<evidence type="ECO:0000313" key="8">
    <source>
        <dbReference type="Proteomes" id="UP000292373"/>
    </source>
</evidence>
<name>A0A4Q9KBG0_9ACTN</name>
<dbReference type="InterPro" id="IPR036259">
    <property type="entry name" value="MFS_trans_sf"/>
</dbReference>
<evidence type="ECO:0000313" key="7">
    <source>
        <dbReference type="EMBL" id="TBT82903.1"/>
    </source>
</evidence>
<comment type="subcellular location">
    <subcellularLocation>
        <location evidence="1">Cell membrane</location>
        <topology evidence="1">Multi-pass membrane protein</topology>
    </subcellularLocation>
</comment>
<reference evidence="7 8" key="1">
    <citation type="submission" date="2019-01" db="EMBL/GenBank/DDBJ databases">
        <title>Lactibacter flavus gen. nov., sp. nov., a novel bacterium of the family Propionibacteriaceae isolated from raw milk and dairy products.</title>
        <authorList>
            <person name="Huptas C."/>
            <person name="Wenning M."/>
            <person name="Breitenwieser F."/>
            <person name="Doll E."/>
            <person name="Von Neubeck M."/>
            <person name="Busse H.-J."/>
            <person name="Scherer S."/>
        </authorList>
    </citation>
    <scope>NUCLEOTIDE SEQUENCE [LARGE SCALE GENOMIC DNA]</scope>
    <source>
        <strain evidence="7 8">KCTC 33808</strain>
    </source>
</reference>
<dbReference type="PRINTS" id="PR01035">
    <property type="entry name" value="TCRTETA"/>
</dbReference>
<dbReference type="Pfam" id="PF07690">
    <property type="entry name" value="MFS_1"/>
    <property type="match status" value="1"/>
</dbReference>